<sequence>MANSDVEGVDLSVLAWVHAAVGEKLVAYLLSCEQDRVHQFLSGDAPFSQEQSDVVAAFANLRRMIPNDFDLARSREVVTGWLTLDRQNDRSVARNMHEHTSGGQADVPARDDLQRSLISLALDAYPAFLLPAEPSPIPLMDETSFRVTQAIYRHPEAEAFCELFLHEPALETAFQRVEGSGHVAMVYRSTGQGGTLQLLMIPHIILNLTWRHIEDNASSPEAFAVQAVRELQLIRAALSGRPRSISAKFAFTGIILPPGSQFDIDGGQVRPFTEAEKRLAPPSLDGQVSSTDSSGNTTVANYAGDVVVEYKIPYRVRIERHDATEANSFPEDMRPPIALGKMLTRLRFSLMLAVEREFRVQLIPTWTYFDDPLSTGINLSWNDPRQGAGFVPTQLSEEEVRAWSELYRRLNAPEVERIDLALSRILRAVAERRDPGDVLIDSVIAWENLFGTREGEPTFRITMSLATLLETEPAAREKLRSSLSSIYRLRSNVVHGSDELKADDYPRCQEALDIAIRSVRALIMQRPDILRLPDGGRRSTALLLGVT</sequence>
<evidence type="ECO:0000313" key="1">
    <source>
        <dbReference type="EMBL" id="MBP2705398.1"/>
    </source>
</evidence>
<evidence type="ECO:0000313" key="2">
    <source>
        <dbReference type="Proteomes" id="UP000674234"/>
    </source>
</evidence>
<evidence type="ECO:0008006" key="3">
    <source>
        <dbReference type="Google" id="ProtNLM"/>
    </source>
</evidence>
<reference evidence="1" key="1">
    <citation type="submission" date="2021-02" db="EMBL/GenBank/DDBJ databases">
        <title>Draft genome sequence of Microbispora sp. RL4-1S isolated from rice leaves in Thailand.</title>
        <authorList>
            <person name="Muangham S."/>
            <person name="Duangmal K."/>
        </authorList>
    </citation>
    <scope>NUCLEOTIDE SEQUENCE</scope>
    <source>
        <strain evidence="1">RL4-1S</strain>
    </source>
</reference>
<keyword evidence="2" id="KW-1185">Reference proteome</keyword>
<dbReference type="AlphaFoldDB" id="A0A940WI90"/>
<gene>
    <name evidence="1" type="ORF">JOL79_16405</name>
</gene>
<accession>A0A940WI90</accession>
<organism evidence="1 2">
    <name type="scientific">Microbispora oryzae</name>
    <dbReference type="NCBI Taxonomy" id="2806554"/>
    <lineage>
        <taxon>Bacteria</taxon>
        <taxon>Bacillati</taxon>
        <taxon>Actinomycetota</taxon>
        <taxon>Actinomycetes</taxon>
        <taxon>Streptosporangiales</taxon>
        <taxon>Streptosporangiaceae</taxon>
        <taxon>Microbispora</taxon>
    </lineage>
</organism>
<dbReference type="Proteomes" id="UP000674234">
    <property type="component" value="Unassembled WGS sequence"/>
</dbReference>
<dbReference type="RefSeq" id="WP_210156690.1">
    <property type="nucleotide sequence ID" value="NZ_JAFCNB010000008.1"/>
</dbReference>
<proteinExistence type="predicted"/>
<dbReference type="EMBL" id="JAFCNB010000008">
    <property type="protein sequence ID" value="MBP2705398.1"/>
    <property type="molecule type" value="Genomic_DNA"/>
</dbReference>
<name>A0A940WI90_9ACTN</name>
<protein>
    <recommendedName>
        <fullName evidence="3">Apea-like HEPN domain-containing protein</fullName>
    </recommendedName>
</protein>
<comment type="caution">
    <text evidence="1">The sequence shown here is derived from an EMBL/GenBank/DDBJ whole genome shotgun (WGS) entry which is preliminary data.</text>
</comment>